<gene>
    <name evidence="1" type="ORF">IF188_09695</name>
</gene>
<protein>
    <submittedName>
        <fullName evidence="1">Uncharacterized protein</fullName>
    </submittedName>
</protein>
<dbReference type="Proteomes" id="UP000598426">
    <property type="component" value="Unassembled WGS sequence"/>
</dbReference>
<keyword evidence="2" id="KW-1185">Reference proteome</keyword>
<dbReference type="EMBL" id="JACXZS010000005">
    <property type="protein sequence ID" value="MBD3941967.1"/>
    <property type="molecule type" value="Genomic_DNA"/>
</dbReference>
<accession>A0ABR8NMS4</accession>
<sequence length="69" mass="7461">MTGEGARVSPITPGAKIHTKITITIDAGELDADDFEQLIEWSRHLAVELESEIPGVKVTGNFDELTVTP</sequence>
<proteinExistence type="predicted"/>
<name>A0ABR8NMS4_9MICO</name>
<comment type="caution">
    <text evidence="1">The sequence shown here is derived from an EMBL/GenBank/DDBJ whole genome shotgun (WGS) entry which is preliminary data.</text>
</comment>
<reference evidence="1 2" key="1">
    <citation type="submission" date="2020-09" db="EMBL/GenBank/DDBJ databases">
        <title>Isolation and identification of active actinomycetes.</title>
        <authorList>
            <person name="Li X."/>
        </authorList>
    </citation>
    <scope>NUCLEOTIDE SEQUENCE [LARGE SCALE GENOMIC DNA]</scope>
    <source>
        <strain evidence="1 2">NEAU-LLC</strain>
    </source>
</reference>
<organism evidence="1 2">
    <name type="scientific">Microbacterium helvum</name>
    <dbReference type="NCBI Taxonomy" id="2773713"/>
    <lineage>
        <taxon>Bacteria</taxon>
        <taxon>Bacillati</taxon>
        <taxon>Actinomycetota</taxon>
        <taxon>Actinomycetes</taxon>
        <taxon>Micrococcales</taxon>
        <taxon>Microbacteriaceae</taxon>
        <taxon>Microbacterium</taxon>
    </lineage>
</organism>
<evidence type="ECO:0000313" key="1">
    <source>
        <dbReference type="EMBL" id="MBD3941967.1"/>
    </source>
</evidence>
<dbReference type="RefSeq" id="WP_191171581.1">
    <property type="nucleotide sequence ID" value="NZ_JACXZS010000005.1"/>
</dbReference>
<evidence type="ECO:0000313" key="2">
    <source>
        <dbReference type="Proteomes" id="UP000598426"/>
    </source>
</evidence>